<evidence type="ECO:0000259" key="1">
    <source>
        <dbReference type="Pfam" id="PF03551"/>
    </source>
</evidence>
<evidence type="ECO:0000313" key="3">
    <source>
        <dbReference type="Proteomes" id="UP000095552"/>
    </source>
</evidence>
<accession>A0A1E5SYN9</accession>
<proteinExistence type="predicted"/>
<dbReference type="EMBL" id="MDGQ01000005">
    <property type="protein sequence ID" value="OEK04248.1"/>
    <property type="molecule type" value="Genomic_DNA"/>
</dbReference>
<comment type="caution">
    <text evidence="2">The sequence shown here is derived from an EMBL/GenBank/DDBJ whole genome shotgun (WGS) entry which is preliminary data.</text>
</comment>
<dbReference type="AlphaFoldDB" id="A0A1E5SYN9"/>
<dbReference type="SUPFAM" id="SSF46785">
    <property type="entry name" value="Winged helix' DNA-binding domain"/>
    <property type="match status" value="1"/>
</dbReference>
<reference evidence="2 3" key="1">
    <citation type="submission" date="2016-08" db="EMBL/GenBank/DDBJ databases">
        <title>Draft genome of Fabibacter sp. strain SK-8.</title>
        <authorList>
            <person name="Wong S.-K."/>
            <person name="Hamasaki K."/>
            <person name="Yoshizawa S."/>
        </authorList>
    </citation>
    <scope>NUCLEOTIDE SEQUENCE [LARGE SCALE GENOMIC DNA]</scope>
    <source>
        <strain evidence="2 3">SK-8</strain>
    </source>
</reference>
<organism evidence="2 3">
    <name type="scientific">Roseivirga misakiensis</name>
    <dbReference type="NCBI Taxonomy" id="1563681"/>
    <lineage>
        <taxon>Bacteria</taxon>
        <taxon>Pseudomonadati</taxon>
        <taxon>Bacteroidota</taxon>
        <taxon>Cytophagia</taxon>
        <taxon>Cytophagales</taxon>
        <taxon>Roseivirgaceae</taxon>
        <taxon>Roseivirga</taxon>
    </lineage>
</organism>
<dbReference type="STRING" id="1563681.BFP71_12250"/>
<dbReference type="InterPro" id="IPR036388">
    <property type="entry name" value="WH-like_DNA-bd_sf"/>
</dbReference>
<dbReference type="Pfam" id="PF03551">
    <property type="entry name" value="PadR"/>
    <property type="match status" value="1"/>
</dbReference>
<dbReference type="InterPro" id="IPR036390">
    <property type="entry name" value="WH_DNA-bd_sf"/>
</dbReference>
<name>A0A1E5SYN9_9BACT</name>
<keyword evidence="3" id="KW-1185">Reference proteome</keyword>
<feature type="domain" description="Transcription regulator PadR N-terminal" evidence="1">
    <location>
        <begin position="15"/>
        <end position="89"/>
    </location>
</feature>
<dbReference type="Proteomes" id="UP000095552">
    <property type="component" value="Unassembled WGS sequence"/>
</dbReference>
<dbReference type="InterPro" id="IPR005149">
    <property type="entry name" value="Tscrpt_reg_PadR_N"/>
</dbReference>
<dbReference type="RefSeq" id="WP_069835753.1">
    <property type="nucleotide sequence ID" value="NZ_MDGQ01000005.1"/>
</dbReference>
<dbReference type="Gene3D" id="1.10.10.10">
    <property type="entry name" value="Winged helix-like DNA-binding domain superfamily/Winged helix DNA-binding domain"/>
    <property type="match status" value="1"/>
</dbReference>
<gene>
    <name evidence="2" type="ORF">BFP71_12250</name>
</gene>
<dbReference type="OrthoDB" id="9783723at2"/>
<sequence>MNSKLGEFEEIVLMLVAAQHEEAYGLSVTKAIEKELERSVTMSSVHTALYRLEEKGFVSSKIGDAEGNRRGRRKRVFIITAQGKSALKETREARNHIWNMIPKFVLDIG</sequence>
<evidence type="ECO:0000313" key="2">
    <source>
        <dbReference type="EMBL" id="OEK04248.1"/>
    </source>
</evidence>
<protein>
    <submittedName>
        <fullName evidence="2">PadR family transcriptional regulator</fullName>
    </submittedName>
</protein>